<evidence type="ECO:0000313" key="1">
    <source>
        <dbReference type="EMBL" id="ACA37913.1"/>
    </source>
</evidence>
<evidence type="ECO:0000313" key="2">
    <source>
        <dbReference type="Proteomes" id="UP000002164"/>
    </source>
</evidence>
<gene>
    <name evidence="1" type="ordered locus">Bsph_0284</name>
</gene>
<dbReference type="EMBL" id="CP000817">
    <property type="protein sequence ID" value="ACA37913.1"/>
    <property type="molecule type" value="Genomic_DNA"/>
</dbReference>
<dbReference type="KEGG" id="lsp:Bsph_0284"/>
<dbReference type="EnsemblBacteria" id="ACA37913">
    <property type="protein sequence ID" value="ACA37913"/>
    <property type="gene ID" value="Bsph_0284"/>
</dbReference>
<dbReference type="Proteomes" id="UP000002164">
    <property type="component" value="Chromosome"/>
</dbReference>
<dbReference type="HOGENOM" id="CLU_3292036_0_0_9"/>
<sequence length="40" mass="4458">MANEMNQTIITVLLLEVGSKLKVENTKTMKNNIPNTKGIK</sequence>
<name>B1HUN3_LYSSC</name>
<accession>B1HUN3</accession>
<organism evidence="1 2">
    <name type="scientific">Lysinibacillus sphaericus (strain C3-41)</name>
    <dbReference type="NCBI Taxonomy" id="444177"/>
    <lineage>
        <taxon>Bacteria</taxon>
        <taxon>Bacillati</taxon>
        <taxon>Bacillota</taxon>
        <taxon>Bacilli</taxon>
        <taxon>Bacillales</taxon>
        <taxon>Bacillaceae</taxon>
        <taxon>Lysinibacillus</taxon>
    </lineage>
</organism>
<protein>
    <submittedName>
        <fullName evidence="1">Uncharacterized protein</fullName>
    </submittedName>
</protein>
<reference evidence="1 2" key="1">
    <citation type="journal article" date="2008" name="J. Bacteriol.">
        <title>Complete genome sequence of the mosquitocidal bacterium Bacillus sphaericus C3-41 and comparison with those of closely related Bacillus species.</title>
        <authorList>
            <person name="Hu X."/>
            <person name="Fan W."/>
            <person name="Han B."/>
            <person name="Liu H."/>
            <person name="Zheng D."/>
            <person name="Li Q."/>
            <person name="Dong W."/>
            <person name="Yan J."/>
            <person name="Gao M."/>
            <person name="Berry C."/>
            <person name="Yuan Z."/>
        </authorList>
    </citation>
    <scope>NUCLEOTIDE SEQUENCE [LARGE SCALE GENOMIC DNA]</scope>
    <source>
        <strain evidence="1 2">C3-41</strain>
    </source>
</reference>
<proteinExistence type="predicted"/>
<dbReference type="AlphaFoldDB" id="B1HUN3"/>